<sequence>MQQLPGLSGTAAHVVVWVPEAVAHAPLQAANIWSQASHSPPHAVPRERLPVALGPLLLRPPKRSAGASADLFEAEEAEEEARG</sequence>
<dbReference type="Proteomes" id="UP001152622">
    <property type="component" value="Chromosome 4"/>
</dbReference>
<evidence type="ECO:0000313" key="3">
    <source>
        <dbReference type="Proteomes" id="UP001152622"/>
    </source>
</evidence>
<reference evidence="2" key="1">
    <citation type="journal article" date="2023" name="Science">
        <title>Genome structures resolve the early diversification of teleost fishes.</title>
        <authorList>
            <person name="Parey E."/>
            <person name="Louis A."/>
            <person name="Montfort J."/>
            <person name="Bouchez O."/>
            <person name="Roques C."/>
            <person name="Iampietro C."/>
            <person name="Lluch J."/>
            <person name="Castinel A."/>
            <person name="Donnadieu C."/>
            <person name="Desvignes T."/>
            <person name="Floi Bucao C."/>
            <person name="Jouanno E."/>
            <person name="Wen M."/>
            <person name="Mejri S."/>
            <person name="Dirks R."/>
            <person name="Jansen H."/>
            <person name="Henkel C."/>
            <person name="Chen W.J."/>
            <person name="Zahm M."/>
            <person name="Cabau C."/>
            <person name="Klopp C."/>
            <person name="Thompson A.W."/>
            <person name="Robinson-Rechavi M."/>
            <person name="Braasch I."/>
            <person name="Lecointre G."/>
            <person name="Bobe J."/>
            <person name="Postlethwait J.H."/>
            <person name="Berthelot C."/>
            <person name="Roest Crollius H."/>
            <person name="Guiguen Y."/>
        </authorList>
    </citation>
    <scope>NUCLEOTIDE SEQUENCE</scope>
    <source>
        <strain evidence="2">WJC10195</strain>
    </source>
</reference>
<dbReference type="EMBL" id="JAINUF010000004">
    <property type="protein sequence ID" value="KAJ8364657.1"/>
    <property type="molecule type" value="Genomic_DNA"/>
</dbReference>
<feature type="compositionally biased region" description="Acidic residues" evidence="1">
    <location>
        <begin position="72"/>
        <end position="83"/>
    </location>
</feature>
<evidence type="ECO:0000313" key="2">
    <source>
        <dbReference type="EMBL" id="KAJ8364657.1"/>
    </source>
</evidence>
<dbReference type="AlphaFoldDB" id="A0A9Q1FR90"/>
<comment type="caution">
    <text evidence="2">The sequence shown here is derived from an EMBL/GenBank/DDBJ whole genome shotgun (WGS) entry which is preliminary data.</text>
</comment>
<accession>A0A9Q1FR90</accession>
<feature type="region of interest" description="Disordered" evidence="1">
    <location>
        <begin position="60"/>
        <end position="83"/>
    </location>
</feature>
<evidence type="ECO:0000256" key="1">
    <source>
        <dbReference type="SAM" id="MobiDB-lite"/>
    </source>
</evidence>
<protein>
    <submittedName>
        <fullName evidence="2">Uncharacterized protein</fullName>
    </submittedName>
</protein>
<name>A0A9Q1FR90_SYNKA</name>
<proteinExistence type="predicted"/>
<organism evidence="2 3">
    <name type="scientific">Synaphobranchus kaupii</name>
    <name type="common">Kaup's arrowtooth eel</name>
    <dbReference type="NCBI Taxonomy" id="118154"/>
    <lineage>
        <taxon>Eukaryota</taxon>
        <taxon>Metazoa</taxon>
        <taxon>Chordata</taxon>
        <taxon>Craniata</taxon>
        <taxon>Vertebrata</taxon>
        <taxon>Euteleostomi</taxon>
        <taxon>Actinopterygii</taxon>
        <taxon>Neopterygii</taxon>
        <taxon>Teleostei</taxon>
        <taxon>Anguilliformes</taxon>
        <taxon>Synaphobranchidae</taxon>
        <taxon>Synaphobranchus</taxon>
    </lineage>
</organism>
<keyword evidence="3" id="KW-1185">Reference proteome</keyword>
<gene>
    <name evidence="2" type="ORF">SKAU_G00134880</name>
</gene>